<dbReference type="Proteomes" id="UP000807371">
    <property type="component" value="Unassembled WGS sequence"/>
</dbReference>
<keyword evidence="1" id="KW-1133">Transmembrane helix</keyword>
<evidence type="ECO:0000256" key="1">
    <source>
        <dbReference type="SAM" id="Phobius"/>
    </source>
</evidence>
<sequence>MIGADEDPRTIELRRAVARLYRELAAHPADLPDRAVAEEELTALGVMAAAGAPEPAALRHSLLLLVGAIGSVSALALALDLLRRAIDLFGDPPPRGRG</sequence>
<keyword evidence="1" id="KW-0812">Transmembrane</keyword>
<proteinExistence type="predicted"/>
<evidence type="ECO:0000313" key="2">
    <source>
        <dbReference type="EMBL" id="MBH5337648.1"/>
    </source>
</evidence>
<gene>
    <name evidence="2" type="ORF">IHE55_23905</name>
</gene>
<accession>A0ABS0NR11</accession>
<organism evidence="2 3">
    <name type="scientific">Streptomyces pactum</name>
    <dbReference type="NCBI Taxonomy" id="68249"/>
    <lineage>
        <taxon>Bacteria</taxon>
        <taxon>Bacillati</taxon>
        <taxon>Actinomycetota</taxon>
        <taxon>Actinomycetes</taxon>
        <taxon>Kitasatosporales</taxon>
        <taxon>Streptomycetaceae</taxon>
        <taxon>Streptomyces</taxon>
    </lineage>
</organism>
<reference evidence="2 3" key="1">
    <citation type="submission" date="2020-09" db="EMBL/GenBank/DDBJ databases">
        <title>Biosynthesis of the nuclear factor of activated T cells inhibitor NFAT-133 and its congeners in Streptomyces pactum.</title>
        <authorList>
            <person name="Zhou W."/>
            <person name="Posri P."/>
            <person name="Abugrain M.E."/>
            <person name="Weisberg A.J."/>
            <person name="Chang J.H."/>
            <person name="Mahmud T."/>
        </authorList>
    </citation>
    <scope>NUCLEOTIDE SEQUENCE [LARGE SCALE GENOMIC DNA]</scope>
    <source>
        <strain evidence="2 3">ATCC 27456</strain>
    </source>
</reference>
<dbReference type="EMBL" id="JACYXC010000001">
    <property type="protein sequence ID" value="MBH5337648.1"/>
    <property type="molecule type" value="Genomic_DNA"/>
</dbReference>
<dbReference type="Pfam" id="PF19380">
    <property type="entry name" value="DUF5955"/>
    <property type="match status" value="1"/>
</dbReference>
<keyword evidence="3" id="KW-1185">Reference proteome</keyword>
<name>A0ABS0NR11_9ACTN</name>
<evidence type="ECO:0000313" key="3">
    <source>
        <dbReference type="Proteomes" id="UP000807371"/>
    </source>
</evidence>
<comment type="caution">
    <text evidence="2">The sequence shown here is derived from an EMBL/GenBank/DDBJ whole genome shotgun (WGS) entry which is preliminary data.</text>
</comment>
<feature type="transmembrane region" description="Helical" evidence="1">
    <location>
        <begin position="62"/>
        <end position="82"/>
    </location>
</feature>
<protein>
    <submittedName>
        <fullName evidence="2">Uncharacterized protein</fullName>
    </submittedName>
</protein>
<keyword evidence="1" id="KW-0472">Membrane</keyword>
<dbReference type="InterPro" id="IPR045999">
    <property type="entry name" value="DUF5955"/>
</dbReference>